<dbReference type="SUPFAM" id="SSF53756">
    <property type="entry name" value="UDP-Glycosyltransferase/glycogen phosphorylase"/>
    <property type="match status" value="1"/>
</dbReference>
<evidence type="ECO:0000313" key="2">
    <source>
        <dbReference type="Proteomes" id="UP001500552"/>
    </source>
</evidence>
<protein>
    <submittedName>
        <fullName evidence="1">Uncharacterized protein</fullName>
    </submittedName>
</protein>
<reference evidence="2" key="1">
    <citation type="journal article" date="2019" name="Int. J. Syst. Evol. Microbiol.">
        <title>The Global Catalogue of Microorganisms (GCM) 10K type strain sequencing project: providing services to taxonomists for standard genome sequencing and annotation.</title>
        <authorList>
            <consortium name="The Broad Institute Genomics Platform"/>
            <consortium name="The Broad Institute Genome Sequencing Center for Infectious Disease"/>
            <person name="Wu L."/>
            <person name="Ma J."/>
        </authorList>
    </citation>
    <scope>NUCLEOTIDE SEQUENCE [LARGE SCALE GENOMIC DNA]</scope>
    <source>
        <strain evidence="2">JCM 17926</strain>
    </source>
</reference>
<evidence type="ECO:0000313" key="1">
    <source>
        <dbReference type="EMBL" id="GAA4445659.1"/>
    </source>
</evidence>
<organism evidence="1 2">
    <name type="scientific">Pontibacter saemangeumensis</name>
    <dbReference type="NCBI Taxonomy" id="1084525"/>
    <lineage>
        <taxon>Bacteria</taxon>
        <taxon>Pseudomonadati</taxon>
        <taxon>Bacteroidota</taxon>
        <taxon>Cytophagia</taxon>
        <taxon>Cytophagales</taxon>
        <taxon>Hymenobacteraceae</taxon>
        <taxon>Pontibacter</taxon>
    </lineage>
</organism>
<dbReference type="EMBL" id="BAABHC010000042">
    <property type="protein sequence ID" value="GAA4445659.1"/>
    <property type="molecule type" value="Genomic_DNA"/>
</dbReference>
<gene>
    <name evidence="1" type="ORF">GCM10023188_49220</name>
</gene>
<dbReference type="Proteomes" id="UP001500552">
    <property type="component" value="Unassembled WGS sequence"/>
</dbReference>
<dbReference type="Gene3D" id="3.40.50.2000">
    <property type="entry name" value="Glycogen Phosphorylase B"/>
    <property type="match status" value="1"/>
</dbReference>
<keyword evidence="2" id="KW-1185">Reference proteome</keyword>
<dbReference type="RefSeq" id="WP_345163853.1">
    <property type="nucleotide sequence ID" value="NZ_BAABHC010000042.1"/>
</dbReference>
<name>A0ABP8M9E0_9BACT</name>
<comment type="caution">
    <text evidence="1">The sequence shown here is derived from an EMBL/GenBank/DDBJ whole genome shotgun (WGS) entry which is preliminary data.</text>
</comment>
<proteinExistence type="predicted"/>
<sequence length="378" mass="43204">MSEKRILIASLLKPINDTRMYEKLGLSLSKLPQVQVHIAGFKAPPPSAAPSNVYFHPLFQFQRLSLRRAAAQVAYYKLLQELKPSLIIVCTHELLPASHLFCRLHTCRLLYDVQENYALNLTSQDNYLPLLRQLLAFGVSSMENSLARHVAHFLVAERSYLLELRFLKARYTLLENKYKPSAGYICPAVPVQLQEKPLRLLYSGTIARLYGIFDAIALAEKLHQLEPRTTLTIIGYCADRATYQQVLEQVQARPYIDMVGGDRLVPHERIVRSILESNVGLLPYQPHRSTFRCIPTKLYEYAAHALPMVVQHNPIWHTFLQQHQAGISIDFASPDAGRLLLQIRERQFYKPGVPSGVFWDSEEQKLMAVVKQHLPQIS</sequence>
<accession>A0ABP8M9E0</accession>